<gene>
    <name evidence="8" type="primary">stp_2</name>
    <name evidence="8" type="ORF">WG78_07130</name>
</gene>
<feature type="transmembrane region" description="Helical" evidence="6">
    <location>
        <begin position="438"/>
        <end position="458"/>
    </location>
</feature>
<evidence type="ECO:0000313" key="8">
    <source>
        <dbReference type="EMBL" id="KPC53876.1"/>
    </source>
</evidence>
<keyword evidence="9" id="KW-1185">Reference proteome</keyword>
<feature type="transmembrane region" description="Helical" evidence="6">
    <location>
        <begin position="275"/>
        <end position="300"/>
    </location>
</feature>
<evidence type="ECO:0000313" key="9">
    <source>
        <dbReference type="Proteomes" id="UP000037939"/>
    </source>
</evidence>
<dbReference type="RefSeq" id="WP_053937113.1">
    <property type="nucleotide sequence ID" value="NZ_LAQT01000004.1"/>
</dbReference>
<evidence type="ECO:0000259" key="7">
    <source>
        <dbReference type="PROSITE" id="PS50850"/>
    </source>
</evidence>
<feature type="transmembrane region" description="Helical" evidence="6">
    <location>
        <begin position="312"/>
        <end position="330"/>
    </location>
</feature>
<feature type="transmembrane region" description="Helical" evidence="6">
    <location>
        <begin position="150"/>
        <end position="169"/>
    </location>
</feature>
<name>A0A0N0XJK2_9NEIS</name>
<feature type="transmembrane region" description="Helical" evidence="6">
    <location>
        <begin position="412"/>
        <end position="432"/>
    </location>
</feature>
<evidence type="ECO:0000256" key="5">
    <source>
        <dbReference type="ARBA" id="ARBA00023136"/>
    </source>
</evidence>
<keyword evidence="2" id="KW-0813">Transport</keyword>
<feature type="transmembrane region" description="Helical" evidence="6">
    <location>
        <begin position="60"/>
        <end position="80"/>
    </location>
</feature>
<dbReference type="EMBL" id="LAQT01000004">
    <property type="protein sequence ID" value="KPC53876.1"/>
    <property type="molecule type" value="Genomic_DNA"/>
</dbReference>
<organism evidence="8 9">
    <name type="scientific">Amantichitinum ursilacus</name>
    <dbReference type="NCBI Taxonomy" id="857265"/>
    <lineage>
        <taxon>Bacteria</taxon>
        <taxon>Pseudomonadati</taxon>
        <taxon>Pseudomonadota</taxon>
        <taxon>Betaproteobacteria</taxon>
        <taxon>Neisseriales</taxon>
        <taxon>Chitinibacteraceae</taxon>
        <taxon>Amantichitinum</taxon>
    </lineage>
</organism>
<dbReference type="Gene3D" id="1.20.1720.10">
    <property type="entry name" value="Multidrug resistance protein D"/>
    <property type="match status" value="1"/>
</dbReference>
<keyword evidence="3 6" id="KW-0812">Transmembrane</keyword>
<dbReference type="AlphaFoldDB" id="A0A0N0XJK2"/>
<dbReference type="SUPFAM" id="SSF103473">
    <property type="entry name" value="MFS general substrate transporter"/>
    <property type="match status" value="1"/>
</dbReference>
<dbReference type="Pfam" id="PF07690">
    <property type="entry name" value="MFS_1"/>
    <property type="match status" value="1"/>
</dbReference>
<sequence>MTTSASSSPVPQDGLAPPQRTWAILAIAMAITMAVLDGAIANVALPAIARDLHATPASSIWVVNAYQLATTVSLLAFASLGDIFGYRRIYQMGLVVFTLVSVLCALSDSLVTLTMARIVQGFGAAGIMSVNTALVRIIYPKRYLGRGMAINSLVVALSSAAGPTVAAAILSVASWQWLFAVNLPIGLLALVLGYRSLPDNPHQATHGFDMQSAWLNAITFGFLIFAINGFGHEANRWLITAMLVIAIGVGYFFVKRQLTLQSPLLPVDLLRIPTFALSVGTSICSFCAQMLGMVSLPFYLQETLGRSATETGLLLTPWPLAIVVIAPLAGRLVEKKYAPGALGGVGLGLLALGLLLLGMLPNAPGDGDIIWRMALCGIGFGFFQSPNNYALLSSAPPQRSGGASGMLGTARLVGQTMGASLVALMFGLFPLHGTRMSLILGAAFAVVAAGVSFMRLASGDHAAATGSKA</sequence>
<dbReference type="STRING" id="857265.WG78_07130"/>
<dbReference type="Proteomes" id="UP000037939">
    <property type="component" value="Unassembled WGS sequence"/>
</dbReference>
<proteinExistence type="predicted"/>
<dbReference type="PATRIC" id="fig|857265.3.peg.1465"/>
<dbReference type="PANTHER" id="PTHR42718:SF9">
    <property type="entry name" value="MAJOR FACILITATOR SUPERFAMILY MULTIDRUG TRANSPORTER MFSC"/>
    <property type="match status" value="1"/>
</dbReference>
<feature type="domain" description="Major facilitator superfamily (MFS) profile" evidence="7">
    <location>
        <begin position="23"/>
        <end position="460"/>
    </location>
</feature>
<dbReference type="GO" id="GO:0016020">
    <property type="term" value="C:membrane"/>
    <property type="evidence" value="ECO:0007669"/>
    <property type="project" value="UniProtKB-SubCell"/>
</dbReference>
<feature type="transmembrane region" description="Helical" evidence="6">
    <location>
        <begin position="118"/>
        <end position="138"/>
    </location>
</feature>
<dbReference type="PRINTS" id="PR01036">
    <property type="entry name" value="TCRTETB"/>
</dbReference>
<evidence type="ECO:0000256" key="6">
    <source>
        <dbReference type="SAM" id="Phobius"/>
    </source>
</evidence>
<dbReference type="FunFam" id="1.20.1720.10:FF:000011">
    <property type="entry name" value="Transporter, major facilitator family"/>
    <property type="match status" value="1"/>
</dbReference>
<feature type="transmembrane region" description="Helical" evidence="6">
    <location>
        <begin position="92"/>
        <end position="112"/>
    </location>
</feature>
<feature type="transmembrane region" description="Helical" evidence="6">
    <location>
        <begin position="237"/>
        <end position="254"/>
    </location>
</feature>
<feature type="transmembrane region" description="Helical" evidence="6">
    <location>
        <begin position="369"/>
        <end position="391"/>
    </location>
</feature>
<dbReference type="PANTHER" id="PTHR42718">
    <property type="entry name" value="MAJOR FACILITATOR SUPERFAMILY MULTIDRUG TRANSPORTER MFSC"/>
    <property type="match status" value="1"/>
</dbReference>
<dbReference type="GO" id="GO:0022857">
    <property type="term" value="F:transmembrane transporter activity"/>
    <property type="evidence" value="ECO:0007669"/>
    <property type="project" value="InterPro"/>
</dbReference>
<evidence type="ECO:0000256" key="3">
    <source>
        <dbReference type="ARBA" id="ARBA00022692"/>
    </source>
</evidence>
<comment type="caution">
    <text evidence="8">The sequence shown here is derived from an EMBL/GenBank/DDBJ whole genome shotgun (WGS) entry which is preliminary data.</text>
</comment>
<evidence type="ECO:0000256" key="2">
    <source>
        <dbReference type="ARBA" id="ARBA00022448"/>
    </source>
</evidence>
<dbReference type="Gene3D" id="1.20.1250.20">
    <property type="entry name" value="MFS general substrate transporter like domains"/>
    <property type="match status" value="1"/>
</dbReference>
<evidence type="ECO:0000256" key="1">
    <source>
        <dbReference type="ARBA" id="ARBA00004141"/>
    </source>
</evidence>
<comment type="subcellular location">
    <subcellularLocation>
        <location evidence="1">Membrane</location>
        <topology evidence="1">Multi-pass membrane protein</topology>
    </subcellularLocation>
</comment>
<dbReference type="OrthoDB" id="9807274at2"/>
<feature type="transmembrane region" description="Helical" evidence="6">
    <location>
        <begin position="21"/>
        <end position="48"/>
    </location>
</feature>
<feature type="transmembrane region" description="Helical" evidence="6">
    <location>
        <begin position="175"/>
        <end position="192"/>
    </location>
</feature>
<feature type="transmembrane region" description="Helical" evidence="6">
    <location>
        <begin position="213"/>
        <end position="231"/>
    </location>
</feature>
<dbReference type="PROSITE" id="PS50850">
    <property type="entry name" value="MFS"/>
    <property type="match status" value="1"/>
</dbReference>
<accession>A0A0N0XJK2</accession>
<protein>
    <submittedName>
        <fullName evidence="8">Multidrug resistance protein stp</fullName>
    </submittedName>
</protein>
<evidence type="ECO:0000256" key="4">
    <source>
        <dbReference type="ARBA" id="ARBA00022989"/>
    </source>
</evidence>
<dbReference type="CDD" id="cd17321">
    <property type="entry name" value="MFS_MMR_MDR_like"/>
    <property type="match status" value="1"/>
</dbReference>
<dbReference type="InterPro" id="IPR011701">
    <property type="entry name" value="MFS"/>
</dbReference>
<dbReference type="FunFam" id="1.20.1250.20:FF:000168">
    <property type="entry name" value="Transporter, major facilitator family"/>
    <property type="match status" value="1"/>
</dbReference>
<reference evidence="8 9" key="1">
    <citation type="submission" date="2015-07" db="EMBL/GenBank/DDBJ databases">
        <title>Draft genome sequence of the Amantichitinum ursilacus IGB-41, a new chitin-degrading bacterium.</title>
        <authorList>
            <person name="Kirstahler P."/>
            <person name="Guenther M."/>
            <person name="Grumaz C."/>
            <person name="Rupp S."/>
            <person name="Zibek S."/>
            <person name="Sohn K."/>
        </authorList>
    </citation>
    <scope>NUCLEOTIDE SEQUENCE [LARGE SCALE GENOMIC DNA]</scope>
    <source>
        <strain evidence="8 9">IGB-41</strain>
    </source>
</reference>
<keyword evidence="4 6" id="KW-1133">Transmembrane helix</keyword>
<dbReference type="InterPro" id="IPR020846">
    <property type="entry name" value="MFS_dom"/>
</dbReference>
<dbReference type="InterPro" id="IPR036259">
    <property type="entry name" value="MFS_trans_sf"/>
</dbReference>
<feature type="transmembrane region" description="Helical" evidence="6">
    <location>
        <begin position="337"/>
        <end position="357"/>
    </location>
</feature>
<keyword evidence="5 6" id="KW-0472">Membrane</keyword>